<evidence type="ECO:0000313" key="4">
    <source>
        <dbReference type="Proteomes" id="UP000722485"/>
    </source>
</evidence>
<dbReference type="Pfam" id="PF07859">
    <property type="entry name" value="Abhydrolase_3"/>
    <property type="match status" value="1"/>
</dbReference>
<evidence type="ECO:0000313" key="3">
    <source>
        <dbReference type="EMBL" id="KAF7551878.1"/>
    </source>
</evidence>
<organism evidence="3 4">
    <name type="scientific">Cylindrodendrum hubeiense</name>
    <dbReference type="NCBI Taxonomy" id="595255"/>
    <lineage>
        <taxon>Eukaryota</taxon>
        <taxon>Fungi</taxon>
        <taxon>Dikarya</taxon>
        <taxon>Ascomycota</taxon>
        <taxon>Pezizomycotina</taxon>
        <taxon>Sordariomycetes</taxon>
        <taxon>Hypocreomycetidae</taxon>
        <taxon>Hypocreales</taxon>
        <taxon>Nectriaceae</taxon>
        <taxon>Cylindrodendrum</taxon>
    </lineage>
</organism>
<protein>
    <recommendedName>
        <fullName evidence="2">Alpha/beta hydrolase fold-3 domain-containing protein</fullName>
    </recommendedName>
</protein>
<dbReference type="EMBL" id="JAANBB010000070">
    <property type="protein sequence ID" value="KAF7551878.1"/>
    <property type="molecule type" value="Genomic_DNA"/>
</dbReference>
<dbReference type="PANTHER" id="PTHR48081">
    <property type="entry name" value="AB HYDROLASE SUPERFAMILY PROTEIN C4A8.06C"/>
    <property type="match status" value="1"/>
</dbReference>
<accession>A0A9P5HFK8</accession>
<keyword evidence="1" id="KW-0378">Hydrolase</keyword>
<dbReference type="InterPro" id="IPR029058">
    <property type="entry name" value="AB_hydrolase_fold"/>
</dbReference>
<proteinExistence type="predicted"/>
<feature type="domain" description="Alpha/beta hydrolase fold-3" evidence="2">
    <location>
        <begin position="84"/>
        <end position="277"/>
    </location>
</feature>
<dbReference type="GO" id="GO:0016787">
    <property type="term" value="F:hydrolase activity"/>
    <property type="evidence" value="ECO:0007669"/>
    <property type="project" value="UniProtKB-KW"/>
</dbReference>
<evidence type="ECO:0000256" key="1">
    <source>
        <dbReference type="ARBA" id="ARBA00022801"/>
    </source>
</evidence>
<dbReference type="SUPFAM" id="SSF53474">
    <property type="entry name" value="alpha/beta-Hydrolases"/>
    <property type="match status" value="1"/>
</dbReference>
<dbReference type="AlphaFoldDB" id="A0A9P5HFK8"/>
<gene>
    <name evidence="3" type="ORF">G7Z17_g4727</name>
</gene>
<dbReference type="InterPro" id="IPR050300">
    <property type="entry name" value="GDXG_lipolytic_enzyme"/>
</dbReference>
<reference evidence="3" key="1">
    <citation type="submission" date="2020-03" db="EMBL/GenBank/DDBJ databases">
        <title>Draft Genome Sequence of Cylindrodendrum hubeiense.</title>
        <authorList>
            <person name="Buettner E."/>
            <person name="Kellner H."/>
        </authorList>
    </citation>
    <scope>NUCLEOTIDE SEQUENCE</scope>
    <source>
        <strain evidence="3">IHI 201604</strain>
    </source>
</reference>
<dbReference type="PANTHER" id="PTHR48081:SF8">
    <property type="entry name" value="ALPHA_BETA HYDROLASE FOLD-3 DOMAIN-CONTAINING PROTEIN-RELATED"/>
    <property type="match status" value="1"/>
</dbReference>
<dbReference type="InterPro" id="IPR013094">
    <property type="entry name" value="AB_hydrolase_3"/>
</dbReference>
<dbReference type="OrthoDB" id="408631at2759"/>
<dbReference type="Gene3D" id="3.40.50.1820">
    <property type="entry name" value="alpha/beta hydrolase"/>
    <property type="match status" value="1"/>
</dbReference>
<sequence length="277" mass="30345">MTSTYRKPGLGKLSPEWEQFVKEFPVPPLIGTPEQLRAGFDRPPAPPEPVGFSITQQSVPGYGGYINQLRIYKPDDPPKNLAAVIYIHGGGWSIGSLDSEDAICRTICRENGVVVVSIDYRKAPENPFPTGVEDVWEGILWVFDNLTSLGGDFNHVLLGGLSAGANFTAALTHRAKNTKKVSFRGQILRVPLVVHPAVQPADLDFSSYKENKEAPVLPTEAVTQFLGWYNPVPEDLRMSPLLAEDFTNLPPAYVQIAGADPLRDDGFAYVEKLEKAG</sequence>
<name>A0A9P5HFK8_9HYPO</name>
<keyword evidence="4" id="KW-1185">Reference proteome</keyword>
<evidence type="ECO:0000259" key="2">
    <source>
        <dbReference type="Pfam" id="PF07859"/>
    </source>
</evidence>
<comment type="caution">
    <text evidence="3">The sequence shown here is derived from an EMBL/GenBank/DDBJ whole genome shotgun (WGS) entry which is preliminary data.</text>
</comment>
<dbReference type="Proteomes" id="UP000722485">
    <property type="component" value="Unassembled WGS sequence"/>
</dbReference>